<reference evidence="1" key="1">
    <citation type="submission" date="2022-08" db="EMBL/GenBank/DDBJ databases">
        <authorList>
            <person name="Gutierrez-Valencia J."/>
        </authorList>
    </citation>
    <scope>NUCLEOTIDE SEQUENCE</scope>
</reference>
<evidence type="ECO:0000313" key="2">
    <source>
        <dbReference type="Proteomes" id="UP001154282"/>
    </source>
</evidence>
<organism evidence="1 2">
    <name type="scientific">Linum tenue</name>
    <dbReference type="NCBI Taxonomy" id="586396"/>
    <lineage>
        <taxon>Eukaryota</taxon>
        <taxon>Viridiplantae</taxon>
        <taxon>Streptophyta</taxon>
        <taxon>Embryophyta</taxon>
        <taxon>Tracheophyta</taxon>
        <taxon>Spermatophyta</taxon>
        <taxon>Magnoliopsida</taxon>
        <taxon>eudicotyledons</taxon>
        <taxon>Gunneridae</taxon>
        <taxon>Pentapetalae</taxon>
        <taxon>rosids</taxon>
        <taxon>fabids</taxon>
        <taxon>Malpighiales</taxon>
        <taxon>Linaceae</taxon>
        <taxon>Linum</taxon>
    </lineage>
</organism>
<proteinExistence type="predicted"/>
<dbReference type="AlphaFoldDB" id="A0AAV0S063"/>
<accession>A0AAV0S063</accession>
<protein>
    <submittedName>
        <fullName evidence="1">Uncharacterized protein</fullName>
    </submittedName>
</protein>
<dbReference type="EMBL" id="CAMGYJ010000011">
    <property type="protein sequence ID" value="CAI0625930.1"/>
    <property type="molecule type" value="Genomic_DNA"/>
</dbReference>
<comment type="caution">
    <text evidence="1">The sequence shown here is derived from an EMBL/GenBank/DDBJ whole genome shotgun (WGS) entry which is preliminary data.</text>
</comment>
<evidence type="ECO:0000313" key="1">
    <source>
        <dbReference type="EMBL" id="CAI0625930.1"/>
    </source>
</evidence>
<keyword evidence="2" id="KW-1185">Reference proteome</keyword>
<dbReference type="InterPro" id="IPR021899">
    <property type="entry name" value="DUF3511"/>
</dbReference>
<dbReference type="Proteomes" id="UP001154282">
    <property type="component" value="Unassembled WGS sequence"/>
</dbReference>
<dbReference type="Pfam" id="PF12023">
    <property type="entry name" value="DUF3511"/>
    <property type="match status" value="1"/>
</dbReference>
<sequence length="30" mass="3371">MEGKLKSSVSSSFRWIKTKFTAADDSRHGI</sequence>
<gene>
    <name evidence="1" type="ORF">LITE_LOCUS50638</name>
</gene>
<name>A0AAV0S063_9ROSI</name>